<protein>
    <submittedName>
        <fullName evidence="1">14323_t:CDS:1</fullName>
    </submittedName>
</protein>
<organism evidence="1 2">
    <name type="scientific">Acaulospora colombiana</name>
    <dbReference type="NCBI Taxonomy" id="27376"/>
    <lineage>
        <taxon>Eukaryota</taxon>
        <taxon>Fungi</taxon>
        <taxon>Fungi incertae sedis</taxon>
        <taxon>Mucoromycota</taxon>
        <taxon>Glomeromycotina</taxon>
        <taxon>Glomeromycetes</taxon>
        <taxon>Diversisporales</taxon>
        <taxon>Acaulosporaceae</taxon>
        <taxon>Acaulospora</taxon>
    </lineage>
</organism>
<comment type="caution">
    <text evidence="1">The sequence shown here is derived from an EMBL/GenBank/DDBJ whole genome shotgun (WGS) entry which is preliminary data.</text>
</comment>
<gene>
    <name evidence="1" type="ORF">ACOLOM_LOCUS13867</name>
</gene>
<accession>A0ACA9R154</accession>
<reference evidence="1" key="1">
    <citation type="submission" date="2021-06" db="EMBL/GenBank/DDBJ databases">
        <authorList>
            <person name="Kallberg Y."/>
            <person name="Tangrot J."/>
            <person name="Rosling A."/>
        </authorList>
    </citation>
    <scope>NUCLEOTIDE SEQUENCE</scope>
    <source>
        <strain evidence="1">CL356</strain>
    </source>
</reference>
<sequence>DKTRQHYMIVRWACHLATLAHPPSFLKRKARPRRANTITINSPYAIYSNFLSPEYSGRSLRWQALPSGDPAVW</sequence>
<dbReference type="Proteomes" id="UP000789525">
    <property type="component" value="Unassembled WGS sequence"/>
</dbReference>
<evidence type="ECO:0000313" key="1">
    <source>
        <dbReference type="EMBL" id="CAG8772250.1"/>
    </source>
</evidence>
<evidence type="ECO:0000313" key="2">
    <source>
        <dbReference type="Proteomes" id="UP000789525"/>
    </source>
</evidence>
<proteinExistence type="predicted"/>
<feature type="non-terminal residue" evidence="1">
    <location>
        <position position="1"/>
    </location>
</feature>
<keyword evidence="2" id="KW-1185">Reference proteome</keyword>
<dbReference type="EMBL" id="CAJVPT010065684">
    <property type="protein sequence ID" value="CAG8772250.1"/>
    <property type="molecule type" value="Genomic_DNA"/>
</dbReference>
<name>A0ACA9R154_9GLOM</name>